<organism evidence="1 2">
    <name type="scientific">Naganishia adeliensis</name>
    <dbReference type="NCBI Taxonomy" id="92952"/>
    <lineage>
        <taxon>Eukaryota</taxon>
        <taxon>Fungi</taxon>
        <taxon>Dikarya</taxon>
        <taxon>Basidiomycota</taxon>
        <taxon>Agaricomycotina</taxon>
        <taxon>Tremellomycetes</taxon>
        <taxon>Filobasidiales</taxon>
        <taxon>Filobasidiaceae</taxon>
        <taxon>Naganishia</taxon>
    </lineage>
</organism>
<name>A0ACC2X1J2_9TREE</name>
<reference evidence="1" key="1">
    <citation type="submission" date="2023-04" db="EMBL/GenBank/DDBJ databases">
        <title>Draft Genome sequencing of Naganishia species isolated from polar environments using Oxford Nanopore Technology.</title>
        <authorList>
            <person name="Leo P."/>
            <person name="Venkateswaran K."/>
        </authorList>
    </citation>
    <scope>NUCLEOTIDE SEQUENCE</scope>
    <source>
        <strain evidence="1">MNA-CCFEE 5262</strain>
    </source>
</reference>
<evidence type="ECO:0000313" key="2">
    <source>
        <dbReference type="Proteomes" id="UP001230649"/>
    </source>
</evidence>
<accession>A0ACC2X1J2</accession>
<dbReference type="EMBL" id="JASBWS010000002">
    <property type="protein sequence ID" value="KAJ9117224.1"/>
    <property type="molecule type" value="Genomic_DNA"/>
</dbReference>
<sequence>MLQMSDAGSDAGSVHPEVVEDVEVADASKSGQMSVEDALQEVLKNALIHDGLARGLRECAKALDKRQAHLCVLVETCTEAEYIKLIEALCAEHNINLIKVSDAKVLGTWSGLAKIDREGNPRKVVGCSCVVVKNYGQESQGLNVLLDYFKSR</sequence>
<comment type="caution">
    <text evidence="1">The sequence shown here is derived from an EMBL/GenBank/DDBJ whole genome shotgun (WGS) entry which is preliminary data.</text>
</comment>
<keyword evidence="1" id="KW-0687">Ribonucleoprotein</keyword>
<gene>
    <name evidence="1" type="primary">RPS12</name>
    <name evidence="1" type="ORF">QFC20_000368</name>
</gene>
<proteinExistence type="predicted"/>
<evidence type="ECO:0000313" key="1">
    <source>
        <dbReference type="EMBL" id="KAJ9117224.1"/>
    </source>
</evidence>
<keyword evidence="1" id="KW-0689">Ribosomal protein</keyword>
<keyword evidence="2" id="KW-1185">Reference proteome</keyword>
<dbReference type="Proteomes" id="UP001230649">
    <property type="component" value="Unassembled WGS sequence"/>
</dbReference>
<protein>
    <submittedName>
        <fullName evidence="1">40S ribosomal protein S12</fullName>
    </submittedName>
</protein>